<dbReference type="InterPro" id="IPR031127">
    <property type="entry name" value="E3_UB_ligase_RBR"/>
</dbReference>
<evidence type="ECO:0000313" key="11">
    <source>
        <dbReference type="Proteomes" id="UP001147752"/>
    </source>
</evidence>
<evidence type="ECO:0000256" key="8">
    <source>
        <dbReference type="ARBA" id="ARBA00022833"/>
    </source>
</evidence>
<keyword evidence="4" id="KW-0479">Metal-binding</keyword>
<dbReference type="EC" id="2.3.2.31" evidence="2"/>
<dbReference type="InterPro" id="IPR017907">
    <property type="entry name" value="Znf_RING_CS"/>
</dbReference>
<dbReference type="GO" id="GO:0016567">
    <property type="term" value="P:protein ubiquitination"/>
    <property type="evidence" value="ECO:0007669"/>
    <property type="project" value="InterPro"/>
</dbReference>
<gene>
    <name evidence="10" type="ORF">N7517_001846</name>
</gene>
<comment type="caution">
    <text evidence="10">The sequence shown here is derived from an EMBL/GenBank/DDBJ whole genome shotgun (WGS) entry which is preliminary data.</text>
</comment>
<dbReference type="GO" id="GO:0008270">
    <property type="term" value="F:zinc ion binding"/>
    <property type="evidence" value="ECO:0007669"/>
    <property type="project" value="UniProtKB-KW"/>
</dbReference>
<dbReference type="EMBL" id="JAPZBT010000001">
    <property type="protein sequence ID" value="KAJ5383935.1"/>
    <property type="molecule type" value="Genomic_DNA"/>
</dbReference>
<dbReference type="InterPro" id="IPR002867">
    <property type="entry name" value="IBR_dom"/>
</dbReference>
<evidence type="ECO:0000313" key="10">
    <source>
        <dbReference type="EMBL" id="KAJ5383935.1"/>
    </source>
</evidence>
<dbReference type="AlphaFoldDB" id="A0A9W9VL54"/>
<accession>A0A9W9VL54</accession>
<evidence type="ECO:0000256" key="6">
    <source>
        <dbReference type="ARBA" id="ARBA00022771"/>
    </source>
</evidence>
<name>A0A9W9VL54_9EURO</name>
<evidence type="ECO:0000256" key="2">
    <source>
        <dbReference type="ARBA" id="ARBA00012251"/>
    </source>
</evidence>
<dbReference type="PROSITE" id="PS00518">
    <property type="entry name" value="ZF_RING_1"/>
    <property type="match status" value="2"/>
</dbReference>
<dbReference type="GeneID" id="81458759"/>
<reference evidence="10" key="1">
    <citation type="submission" date="2022-12" db="EMBL/GenBank/DDBJ databases">
        <authorList>
            <person name="Petersen C."/>
        </authorList>
    </citation>
    <scope>NUCLEOTIDE SEQUENCE</scope>
    <source>
        <strain evidence="10">IBT 3081</strain>
    </source>
</reference>
<feature type="domain" description="RING-type" evidence="9">
    <location>
        <begin position="357"/>
        <end position="567"/>
    </location>
</feature>
<sequence>MLPQANLRDLHWLKNQRRDKLSLAILTEPTVQIQHALDIFSWQRNFGQILLSKQFPPAIVVKCKKSAHRGRCLYQLEQPFEKLIKQNEWQRCNKRGRVIELNQGCPHITMSNFNMGTAMSMGLETENDLSKYERSRSSSKSLPIAIQKLGDSLENAINLDGSPKSEIWSECVSCRDEQPQDDMIKTKCSHFYCKACLIRLFTDSLRDESLFPPQCCRRSIAASEEMIGPALIQKHKEKAIELSDPDRTYCCNSKCAEYLPRKATRDVVCKCTSCGVRTCRKCKKHVHEGRCVYKLDALLEELAECKKWQRCSNCSRLIELSTGCNHITMTHIISDDSDEGLHESSNDVAESEDEVQTLHECVSCTEEYPVSDMIQTECAHSYCRKCIMHLFENSLANNALFPPRCCRLPIRPSTTVEDMIGIEMTKRYKARKTEVYDSHRTYCSNSTCARYILPQNIRRGVGTCEFCTVRTCTDCKKEGHRGDCTYVNANNYSVAQEAEEINDYLLEKLAKKKRWQRCSNCSRMIERISGCQHIRCSCGVDICYKCGKRERNCGCTIRSRSRLHPRVG</sequence>
<dbReference type="InterPro" id="IPR013083">
    <property type="entry name" value="Znf_RING/FYVE/PHD"/>
</dbReference>
<dbReference type="Pfam" id="PF01485">
    <property type="entry name" value="IBR"/>
    <property type="match status" value="2"/>
</dbReference>
<keyword evidence="7" id="KW-0833">Ubl conjugation pathway</keyword>
<evidence type="ECO:0000256" key="5">
    <source>
        <dbReference type="ARBA" id="ARBA00022737"/>
    </source>
</evidence>
<keyword evidence="3" id="KW-0808">Transferase</keyword>
<protein>
    <recommendedName>
        <fullName evidence="2">RBR-type E3 ubiquitin transferase</fullName>
        <ecNumber evidence="2">2.3.2.31</ecNumber>
    </recommendedName>
</protein>
<keyword evidence="8" id="KW-0862">Zinc</keyword>
<keyword evidence="6" id="KW-0863">Zinc-finger</keyword>
<keyword evidence="11" id="KW-1185">Reference proteome</keyword>
<dbReference type="RefSeq" id="XP_056583711.1">
    <property type="nucleotide sequence ID" value="XM_056719576.1"/>
</dbReference>
<dbReference type="InterPro" id="IPR044066">
    <property type="entry name" value="TRIAD_supradom"/>
</dbReference>
<dbReference type="Gene3D" id="1.20.120.1750">
    <property type="match status" value="1"/>
</dbReference>
<evidence type="ECO:0000256" key="3">
    <source>
        <dbReference type="ARBA" id="ARBA00022679"/>
    </source>
</evidence>
<dbReference type="OrthoDB" id="9977870at2759"/>
<proteinExistence type="predicted"/>
<comment type="catalytic activity">
    <reaction evidence="1">
        <text>[E2 ubiquitin-conjugating enzyme]-S-ubiquitinyl-L-cysteine + [acceptor protein]-L-lysine = [E2 ubiquitin-conjugating enzyme]-L-cysteine + [acceptor protein]-N(6)-ubiquitinyl-L-lysine.</text>
        <dbReference type="EC" id="2.3.2.31"/>
    </reaction>
</comment>
<dbReference type="InterPro" id="IPR001841">
    <property type="entry name" value="Znf_RING"/>
</dbReference>
<organism evidence="10 11">
    <name type="scientific">Penicillium concentricum</name>
    <dbReference type="NCBI Taxonomy" id="293559"/>
    <lineage>
        <taxon>Eukaryota</taxon>
        <taxon>Fungi</taxon>
        <taxon>Dikarya</taxon>
        <taxon>Ascomycota</taxon>
        <taxon>Pezizomycotina</taxon>
        <taxon>Eurotiomycetes</taxon>
        <taxon>Eurotiomycetidae</taxon>
        <taxon>Eurotiales</taxon>
        <taxon>Aspergillaceae</taxon>
        <taxon>Penicillium</taxon>
    </lineage>
</organism>
<dbReference type="PANTHER" id="PTHR11685">
    <property type="entry name" value="RBR FAMILY RING FINGER AND IBR DOMAIN-CONTAINING"/>
    <property type="match status" value="1"/>
</dbReference>
<dbReference type="Gene3D" id="3.30.40.10">
    <property type="entry name" value="Zinc/RING finger domain, C3HC4 (zinc finger)"/>
    <property type="match status" value="2"/>
</dbReference>
<dbReference type="SUPFAM" id="SSF57850">
    <property type="entry name" value="RING/U-box"/>
    <property type="match status" value="3"/>
</dbReference>
<dbReference type="CDD" id="cd22584">
    <property type="entry name" value="Rcat_RBR_unk"/>
    <property type="match status" value="1"/>
</dbReference>
<dbReference type="SMART" id="SM00647">
    <property type="entry name" value="IBR"/>
    <property type="match status" value="3"/>
</dbReference>
<evidence type="ECO:0000256" key="4">
    <source>
        <dbReference type="ARBA" id="ARBA00022723"/>
    </source>
</evidence>
<keyword evidence="5" id="KW-0677">Repeat</keyword>
<dbReference type="GO" id="GO:0061630">
    <property type="term" value="F:ubiquitin protein ligase activity"/>
    <property type="evidence" value="ECO:0007669"/>
    <property type="project" value="UniProtKB-EC"/>
</dbReference>
<evidence type="ECO:0000256" key="1">
    <source>
        <dbReference type="ARBA" id="ARBA00001798"/>
    </source>
</evidence>
<evidence type="ECO:0000259" key="9">
    <source>
        <dbReference type="PROSITE" id="PS51873"/>
    </source>
</evidence>
<dbReference type="PROSITE" id="PS51873">
    <property type="entry name" value="TRIAD"/>
    <property type="match status" value="1"/>
</dbReference>
<evidence type="ECO:0000256" key="7">
    <source>
        <dbReference type="ARBA" id="ARBA00022786"/>
    </source>
</evidence>
<reference evidence="10" key="2">
    <citation type="journal article" date="2023" name="IMA Fungus">
        <title>Comparative genomic study of the Penicillium genus elucidates a diverse pangenome and 15 lateral gene transfer events.</title>
        <authorList>
            <person name="Petersen C."/>
            <person name="Sorensen T."/>
            <person name="Nielsen M.R."/>
            <person name="Sondergaard T.E."/>
            <person name="Sorensen J.L."/>
            <person name="Fitzpatrick D.A."/>
            <person name="Frisvad J.C."/>
            <person name="Nielsen K.L."/>
        </authorList>
    </citation>
    <scope>NUCLEOTIDE SEQUENCE</scope>
    <source>
        <strain evidence="10">IBT 3081</strain>
    </source>
</reference>
<dbReference type="SMART" id="SM00184">
    <property type="entry name" value="RING"/>
    <property type="match status" value="2"/>
</dbReference>
<dbReference type="Proteomes" id="UP001147752">
    <property type="component" value="Unassembled WGS sequence"/>
</dbReference>